<dbReference type="SUPFAM" id="SSF50978">
    <property type="entry name" value="WD40 repeat-like"/>
    <property type="match status" value="1"/>
</dbReference>
<keyword evidence="4" id="KW-0677">Repeat</keyword>
<dbReference type="GO" id="GO:0003341">
    <property type="term" value="P:cilium movement"/>
    <property type="evidence" value="ECO:0007669"/>
    <property type="project" value="UniProtKB-ARBA"/>
</dbReference>
<keyword evidence="12" id="KW-1185">Reference proteome</keyword>
<reference evidence="11" key="1">
    <citation type="submission" date="2019-08" db="EMBL/GenBank/DDBJ databases">
        <title>The genome of the North American firefly Photinus pyralis.</title>
        <authorList>
            <consortium name="Photinus pyralis genome working group"/>
            <person name="Fallon T.R."/>
            <person name="Sander Lower S.E."/>
            <person name="Weng J.-K."/>
        </authorList>
    </citation>
    <scope>NUCLEOTIDE SEQUENCE</scope>
    <source>
        <strain evidence="11">TRF0915ILg1</strain>
        <tissue evidence="11">Whole body</tissue>
    </source>
</reference>
<gene>
    <name evidence="11" type="ORF">ILUMI_00898</name>
</gene>
<keyword evidence="7" id="KW-0966">Cell projection</keyword>
<comment type="subcellular location">
    <subcellularLocation>
        <location evidence="1">Cytoplasm</location>
        <location evidence="1">Cytoskeleton</location>
        <location evidence="1">Cilium axoneme</location>
    </subcellularLocation>
</comment>
<evidence type="ECO:0000256" key="5">
    <source>
        <dbReference type="ARBA" id="ARBA00023054"/>
    </source>
</evidence>
<dbReference type="Gene3D" id="2.130.10.10">
    <property type="entry name" value="YVTN repeat-like/Quinoprotein amine dehydrogenase"/>
    <property type="match status" value="4"/>
</dbReference>
<feature type="coiled-coil region" evidence="10">
    <location>
        <begin position="2637"/>
        <end position="2664"/>
    </location>
</feature>
<comment type="caution">
    <text evidence="11">The sequence shown here is derived from an EMBL/GenBank/DDBJ whole genome shotgun (WGS) entry which is preliminary data.</text>
</comment>
<keyword evidence="5 10" id="KW-0175">Coiled coil</keyword>
<dbReference type="Proteomes" id="UP000801492">
    <property type="component" value="Unassembled WGS sequence"/>
</dbReference>
<dbReference type="Pfam" id="PF25828">
    <property type="entry name" value="CC_Cfap43"/>
    <property type="match status" value="2"/>
</dbReference>
<feature type="coiled-coil region" evidence="10">
    <location>
        <begin position="1425"/>
        <end position="1452"/>
    </location>
</feature>
<sequence length="3042" mass="352442">MDLSRSKTEWIKFGKIKQVSFIGKEIICIGSGCHMLFTNMTTGEESLYHADSKSVGEGIGTFVGHKTLYVFAFAEKCRYPRVFVMTYPRFAVICKLDKQSNEDFLALAFSESELLITLNDIPSFAVIVWNWRSTQRLAALDTDIFGRNQLVKCNLSTPIYFAQVQTGHTKLNLWDVVVCGKKCFLTPHRIRPPNNSGVFNDILWTTEGTLFVLDVLGHVYALNVQNDLVRIIGWEETGNATASFTWYKSGLTVAGPSGEIKHFKKSGEWVCDWHVSPPSPLKKITSNYKDILLGITEDGEVMHYDFSENKFKYIRQYQNDINDLCLIYPTGEYFVTLQHNRELISWELATGRMKNVKVLKQEVLVMKENPEYPYIAIAYAHGVLELFSLYNPSSITPITSFNLSKNPLNSIYFAEIGKIIITANMDYGEFFIIEGLPGSKMNILATVKAQHQVCDYMVVMSEACMRLFAIYVTSDTFQAGNKLVRFSLVKGQADVKIREYHFETSHQMYSKLYVTNKGNTDRIFYAVPLTTKFIHVISTKHGESLAKVINTINTGHLMKKILLHVDRYHAITYAYDGLVIIRNVELTKKVGVVMPHYRTYGGVLKAYVSPLGKYIVSLGRDNTLVGTSLVNVNVSNRRVEDFRDSLQSPKLKVLFENPTIGFSPTGELEGVTWFEMEKIHQDRREQEENEKERMSILEEFKSIQAEVKALLAENLELKEEDKIDLEEFNLDDTLIEEKSQQSQEECKSTLIYLEALIAAQDKVSQWIKDFCWNQMRVQGEVIKGIFSNLEVSNYVLLPKEEELLDQWRHDVECTDKKKPEVGADTDTAFKGSVSHNFIELAPGHYTQQQISSFLQSEYESLYSLVEIYKLKKAFNKMFDEVKTQKVQEMKLAIERNARFRHILSELSYFTNNTFNVSVGDPVWSQAENPESILRVEDSEIKIMPYISPTEQAAIDAAAAEEERIRILLQANDFPERALMTMMNGVLEVRWENELRKEISKPECMLTKRPDQYTEDELQEVLQYEEDVKFLNSERERYKKMLKEEYATLTETLKDGIRIFNSRLANFLITKLEVDSAITQENLKLARIRLGNLKRIRMNERETELLQAIKSNHQEIETLHSSIHSIQETLQEIRNNADSLQTKEKVIEKTFKRDFFEASQVIQEQTAKLYKRRPKINIRNVTSITLNLEVARCIISQEKTIILTQECLDFLKALDTLDLYVNVPPAVDENTYALVCRHRRLKTENELRIRTSGLEIAEAESTLQMFHKSLHKKKEYNQKLLLELDQVRKDRLNFIHDMEIQLVLKQGLVEIPTRGNISDFDKAILVSRKDVETINKIILRGGNKKVRTLKEIMNIRQSTTIIEWEHRRLRMKIEDLRSRIEDIVSIKVTKDIQLYLKNKDTKNNSDKDLSFEREVELLKAPYIKQIDDKKAKIKELQQKIEQVIKERGALDEKITNANIEVYEYQIQQMDLTPSKTAWVKFGKIKQISFVGKETICIGSGCHLLFINITTGEEALYHADNKSVGEGVRTFSGHKTLSFFAFAEKCRYPRVFIMTCPSFAKVCILNKNSNEDFMALTFSEGEFIITLNDTPSFGIIVWNWRKGERIASFDTDIFGRFQLIRCNLSTPIYFAQVQTGHTKLNLWDLLVCGKKCVLTPHRIEPPDDSGVFSDMLWTTEGTLFVLDMLGNAYALGPKNNLTRVIEWEGQGRTITSFTWYKAGLTIAGPNGIMKHFKKSGDWICDWQAIPPVPLKRIVSNYRDTLIGISEDGEIMQHDFAENCFKYIKRYQSKFNDLCMIYPAGEYFVTLQHNHEVTSWELTTGEMKNMKILKGKALAIKENPEYPYVGVAYEHGVLDLLSLYNPNAITTMASFNLSKSPLNNVYFTEIGKLIVTANMNRGEFFIIEGIPGSKMEILATVEARHQICDYILVASRTCMRLFALYVTSDIFIAGNRIVRFCIIRGKTGTECKEYKLENSFHMYSRLYATTKINRDRVFYAIPLTSKCIHEISTKRGDPYARVTHLIHTEHQMKKIHLHIDKHHAITYAYDGLVIIRNREFTKKIAVIMPHYRTYGGVFKAYVSPLRKYMVSLGRNHALVGTMLTNIDVDTHLQEELRELISSPRFTLMFKRPTVGFSPSGEFEGFTWFEMEKILQERWEHKESETERPSILEEFKDIQKETQALLTQNLEGPENEKLDIQEFNLDVGRKNEQIIESQELCKYTKVYLEALIAARDKVSDWIKNYCWNQMRVQGQIISGIFSNFQVSNYVLLPHEEKLLSVWHCVTVYRKLERQMAENDIFEPWVAKSESEVNLQLDVPPSVAEDEKGANLNFLEDEEQAEEIPDADTETAFKGSVTHDFVEPTPGHYTQQQISSFLQSQFETLYCLVEVYKLKECFNKQFEEVMNVKLREMSLAHERIARLRHILSELNYFSVNKINITIDDPLWSDLENPESVLRVLNKEVGITPYISPSEQAMLNALAAEEERIRLLLLADDFRERALMVMMNGVLEVRWEDELKKDVPKPKCMLEKEPEEFNEEDLRAVMQYEEDVKFLNSERERYKKMLEAEYAKLSNNLRDGIRKFNRRLADFLLMKIQTDSGIRQENLRVSRVRLANLKRILLNRKEQEILKAITYNQSEVEVIHSLILSLQEALQELKANAEVLLTKDKQVEKAYKKEFNEASPIVQEQSVKLYKRRPKASVKNITSTTLILETAKCLITQERTILLTQECLDYLKSLDTLDVYVNIPPAIDENIFATICKHRRIKIENELRIKASTLEIAEAESTIQIFQKLLQSKKEDGQKFLLDLDQLRNDRLHHMQNIELQLILKQGIVELPTTGRISDFDDAVMVSRKDVETINKIILRGGSCKIKAMKETMTFRRGIIAMEWQHRCLRMQIADLRTYIEDVESVKVTKEIQAYLKSRARGYSPEKALSFEEEVEAVKSSYMKIIYEKRNKVKELQKRINILYKQNSSLDEQIKNVNIDVCEYQLQRDFELERKENHMIRSRMATLVKRAQLTKQIQKNYGEILLLQTELEVKRQKIYPTLSYKILP</sequence>
<keyword evidence="2" id="KW-0963">Cytoplasm</keyword>
<dbReference type="GO" id="GO:0060271">
    <property type="term" value="P:cilium assembly"/>
    <property type="evidence" value="ECO:0007669"/>
    <property type="project" value="TreeGrafter"/>
</dbReference>
<evidence type="ECO:0000256" key="1">
    <source>
        <dbReference type="ARBA" id="ARBA00004430"/>
    </source>
</evidence>
<dbReference type="SUPFAM" id="SSF69322">
    <property type="entry name" value="Tricorn protease domain 2"/>
    <property type="match status" value="1"/>
</dbReference>
<organism evidence="11 12">
    <name type="scientific">Ignelater luminosus</name>
    <name type="common">Cucubano</name>
    <name type="synonym">Pyrophorus luminosus</name>
    <dbReference type="NCBI Taxonomy" id="2038154"/>
    <lineage>
        <taxon>Eukaryota</taxon>
        <taxon>Metazoa</taxon>
        <taxon>Ecdysozoa</taxon>
        <taxon>Arthropoda</taxon>
        <taxon>Hexapoda</taxon>
        <taxon>Insecta</taxon>
        <taxon>Pterygota</taxon>
        <taxon>Neoptera</taxon>
        <taxon>Endopterygota</taxon>
        <taxon>Coleoptera</taxon>
        <taxon>Polyphaga</taxon>
        <taxon>Elateriformia</taxon>
        <taxon>Elateroidea</taxon>
        <taxon>Elateridae</taxon>
        <taxon>Agrypninae</taxon>
        <taxon>Pyrophorini</taxon>
        <taxon>Ignelater</taxon>
    </lineage>
</organism>
<dbReference type="InterPro" id="IPR011047">
    <property type="entry name" value="Quinoprotein_ADH-like_sf"/>
</dbReference>
<evidence type="ECO:0000256" key="7">
    <source>
        <dbReference type="ARBA" id="ARBA00023273"/>
    </source>
</evidence>
<keyword evidence="3" id="KW-0853">WD repeat</keyword>
<evidence type="ECO:0000256" key="2">
    <source>
        <dbReference type="ARBA" id="ARBA00022490"/>
    </source>
</evidence>
<evidence type="ECO:0000256" key="9">
    <source>
        <dbReference type="ARBA" id="ARBA00023662"/>
    </source>
</evidence>
<dbReference type="OrthoDB" id="535167at2759"/>
<accession>A0A8K0GPR8</accession>
<feature type="coiled-coil region" evidence="10">
    <location>
        <begin position="2940"/>
        <end position="2967"/>
    </location>
</feature>
<evidence type="ECO:0000313" key="12">
    <source>
        <dbReference type="Proteomes" id="UP000801492"/>
    </source>
</evidence>
<dbReference type="SUPFAM" id="SSF50998">
    <property type="entry name" value="Quinoprotein alcohol dehydrogenase-like"/>
    <property type="match status" value="1"/>
</dbReference>
<evidence type="ECO:0000256" key="8">
    <source>
        <dbReference type="ARBA" id="ARBA00023605"/>
    </source>
</evidence>
<evidence type="ECO:0000256" key="10">
    <source>
        <dbReference type="SAM" id="Coils"/>
    </source>
</evidence>
<proteinExistence type="inferred from homology"/>
<dbReference type="InterPro" id="IPR015943">
    <property type="entry name" value="WD40/YVTN_repeat-like_dom_sf"/>
</dbReference>
<evidence type="ECO:0000313" key="11">
    <source>
        <dbReference type="EMBL" id="KAF2905278.1"/>
    </source>
</evidence>
<feature type="coiled-coil region" evidence="10">
    <location>
        <begin position="2528"/>
        <end position="2573"/>
    </location>
</feature>
<evidence type="ECO:0000256" key="6">
    <source>
        <dbReference type="ARBA" id="ARBA00023212"/>
    </source>
</evidence>
<dbReference type="GO" id="GO:0005930">
    <property type="term" value="C:axoneme"/>
    <property type="evidence" value="ECO:0007669"/>
    <property type="project" value="UniProtKB-SubCell"/>
</dbReference>
<protein>
    <recommendedName>
        <fullName evidence="9">Cilia- and flagella-associated protein 43</fullName>
    </recommendedName>
</protein>
<comment type="similarity">
    <text evidence="8">Belongs to the CFAP43 family.</text>
</comment>
<keyword evidence="6" id="KW-0206">Cytoskeleton</keyword>
<dbReference type="PANTHER" id="PTHR14885">
    <property type="entry name" value="CILIA- AND FLAGELLA-ASSOCIATED PROTEIN 43-RELATED"/>
    <property type="match status" value="1"/>
</dbReference>
<evidence type="ECO:0000256" key="3">
    <source>
        <dbReference type="ARBA" id="ARBA00022574"/>
    </source>
</evidence>
<name>A0A8K0GPR8_IGNLU</name>
<dbReference type="InterPro" id="IPR036322">
    <property type="entry name" value="WD40_repeat_dom_sf"/>
</dbReference>
<feature type="coiled-coil region" evidence="10">
    <location>
        <begin position="1115"/>
        <end position="1149"/>
    </location>
</feature>
<dbReference type="PANTHER" id="PTHR14885:SF1">
    <property type="entry name" value="CILIA- AND FLAGELLA-ASSOCIATED PROTEIN 43"/>
    <property type="match status" value="1"/>
</dbReference>
<dbReference type="EMBL" id="VTPC01000571">
    <property type="protein sequence ID" value="KAF2905278.1"/>
    <property type="molecule type" value="Genomic_DNA"/>
</dbReference>
<evidence type="ECO:0000256" key="4">
    <source>
        <dbReference type="ARBA" id="ARBA00022737"/>
    </source>
</evidence>